<evidence type="ECO:0000256" key="9">
    <source>
        <dbReference type="SAM" id="SignalP"/>
    </source>
</evidence>
<dbReference type="EMBL" id="JAGSPJ010000004">
    <property type="protein sequence ID" value="MBR7800513.1"/>
    <property type="molecule type" value="Genomic_DNA"/>
</dbReference>
<dbReference type="InterPro" id="IPR000383">
    <property type="entry name" value="Xaa-Pro-like_dom"/>
</dbReference>
<dbReference type="InterPro" id="IPR008252">
    <property type="entry name" value="Pept_S15_Xpro"/>
</dbReference>
<evidence type="ECO:0000256" key="3">
    <source>
        <dbReference type="ARBA" id="ARBA00012463"/>
    </source>
</evidence>
<proteinExistence type="inferred from homology"/>
<keyword evidence="9" id="KW-0732">Signal</keyword>
<dbReference type="RefSeq" id="WP_212675642.1">
    <property type="nucleotide sequence ID" value="NZ_JAGSPJ010000004.1"/>
</dbReference>
<evidence type="ECO:0000256" key="8">
    <source>
        <dbReference type="ARBA" id="ARBA00030045"/>
    </source>
</evidence>
<dbReference type="NCBIfam" id="NF003780">
    <property type="entry name" value="PRK05371.1-1"/>
    <property type="match status" value="1"/>
</dbReference>
<comment type="caution">
    <text evidence="11">The sequence shown here is derived from an EMBL/GenBank/DDBJ whole genome shotgun (WGS) entry which is preliminary data.</text>
</comment>
<keyword evidence="6" id="KW-0378">Hydrolase</keyword>
<feature type="chain" id="PRO_5037935028" description="Xaa-Pro dipeptidyl-peptidase" evidence="9">
    <location>
        <begin position="32"/>
        <end position="644"/>
    </location>
</feature>
<dbReference type="InterPro" id="IPR029058">
    <property type="entry name" value="AB_hydrolase_fold"/>
</dbReference>
<evidence type="ECO:0000256" key="6">
    <source>
        <dbReference type="ARBA" id="ARBA00022801"/>
    </source>
</evidence>
<dbReference type="PANTHER" id="PTHR43056:SF10">
    <property type="entry name" value="COCE_NOND FAMILY, PUTATIVE (AFU_ORTHOLOGUE AFUA_7G00600)-RELATED"/>
    <property type="match status" value="1"/>
</dbReference>
<dbReference type="SMART" id="SM00939">
    <property type="entry name" value="PepX_C"/>
    <property type="match status" value="1"/>
</dbReference>
<feature type="domain" description="Xaa-Pro dipeptidyl-peptidase C-terminal" evidence="10">
    <location>
        <begin position="394"/>
        <end position="628"/>
    </location>
</feature>
<accession>A0A941E8B7</accession>
<evidence type="ECO:0000313" key="12">
    <source>
        <dbReference type="Proteomes" id="UP000678545"/>
    </source>
</evidence>
<dbReference type="SUPFAM" id="SSF53474">
    <property type="entry name" value="alpha/beta-Hydrolases"/>
    <property type="match status" value="1"/>
</dbReference>
<comment type="similarity">
    <text evidence="2">Belongs to the peptidase S15 family.</text>
</comment>
<keyword evidence="12" id="KW-1185">Reference proteome</keyword>
<reference evidence="11" key="1">
    <citation type="submission" date="2021-04" db="EMBL/GenBank/DDBJ databases">
        <title>novel species isolated from subtropical streams in China.</title>
        <authorList>
            <person name="Lu H."/>
        </authorList>
    </citation>
    <scope>NUCLEOTIDE SEQUENCE</scope>
    <source>
        <strain evidence="11">FT137W</strain>
    </source>
</reference>
<keyword evidence="7" id="KW-0720">Serine protease</keyword>
<dbReference type="GO" id="GO:0008236">
    <property type="term" value="F:serine-type peptidase activity"/>
    <property type="evidence" value="ECO:0007669"/>
    <property type="project" value="UniProtKB-KW"/>
</dbReference>
<dbReference type="AlphaFoldDB" id="A0A941E8B7"/>
<feature type="signal peptide" evidence="9">
    <location>
        <begin position="1"/>
        <end position="31"/>
    </location>
</feature>
<dbReference type="Proteomes" id="UP000678545">
    <property type="component" value="Unassembled WGS sequence"/>
</dbReference>
<dbReference type="SUPFAM" id="SSF49785">
    <property type="entry name" value="Galactose-binding domain-like"/>
    <property type="match status" value="1"/>
</dbReference>
<dbReference type="GO" id="GO:0006508">
    <property type="term" value="P:proteolysis"/>
    <property type="evidence" value="ECO:0007669"/>
    <property type="project" value="UniProtKB-KW"/>
</dbReference>
<evidence type="ECO:0000259" key="10">
    <source>
        <dbReference type="SMART" id="SM00939"/>
    </source>
</evidence>
<evidence type="ECO:0000256" key="5">
    <source>
        <dbReference type="ARBA" id="ARBA00022670"/>
    </source>
</evidence>
<dbReference type="Gene3D" id="2.60.120.260">
    <property type="entry name" value="Galactose-binding domain-like"/>
    <property type="match status" value="1"/>
</dbReference>
<keyword evidence="5" id="KW-0645">Protease</keyword>
<dbReference type="Pfam" id="PF02129">
    <property type="entry name" value="Peptidase_S15"/>
    <property type="match status" value="1"/>
</dbReference>
<dbReference type="EC" id="3.4.14.11" evidence="3"/>
<dbReference type="GO" id="GO:0004177">
    <property type="term" value="F:aminopeptidase activity"/>
    <property type="evidence" value="ECO:0007669"/>
    <property type="project" value="UniProtKB-KW"/>
</dbReference>
<evidence type="ECO:0000256" key="2">
    <source>
        <dbReference type="ARBA" id="ARBA00010819"/>
    </source>
</evidence>
<organism evidence="11 12">
    <name type="scientific">Undibacterium fentianense</name>
    <dbReference type="NCBI Taxonomy" id="2828728"/>
    <lineage>
        <taxon>Bacteria</taxon>
        <taxon>Pseudomonadati</taxon>
        <taxon>Pseudomonadota</taxon>
        <taxon>Betaproteobacteria</taxon>
        <taxon>Burkholderiales</taxon>
        <taxon>Oxalobacteraceae</taxon>
        <taxon>Undibacterium</taxon>
    </lineage>
</organism>
<dbReference type="InterPro" id="IPR050585">
    <property type="entry name" value="Xaa-Pro_dipeptidyl-ppase/CocE"/>
</dbReference>
<keyword evidence="4" id="KW-0031">Aminopeptidase</keyword>
<dbReference type="InterPro" id="IPR013736">
    <property type="entry name" value="Xaa-Pro_dipept_C"/>
</dbReference>
<sequence length="644" mass="70235">MNHSDISLSDHFPVKAISLALAFALSSLAYAQTPASTSENKGETLVQKSVPTFFNGQAQIVPGFQDKTKWIKQELWVETEFDSDGDGKKDRVHVDVTRPQQTETEGLKVAVVYESSPYFAGTMKNQKMWDVKHELGEAPPPRPVNEQAKFIPVRPEISKTEIDTWLPRGFAVVHSEAPGTGLSQGCPTVGGAPEELAPKAVIDWLNGRAKGYTTIDGELEVKASWASGKVGMTGTSYNGTIPLAAATTGVAGLEAIIPIAPNTSYYHYYRSNGLVRHPGGYLGEDIDQLYDFIYSGAPEKRAYCNATIRDGLYPAKFDRKQGDYNDFWAERDLLTKIKGVKAATLLAHGQQDWNVVPEHSIRIYEALKKQGVPTQLYLHQGGHGGGTPPLEMRNRWFSHYLYGVDNGVERDARAMIVRENLERGTPPTPYLDFPNPEASAVQLYLGSGGNQAGSLGLKALSKSVVEKLVDDVQFKGGVLAQAEQSPHRLLYATPELSESVHLSGTPTITLRVAASKPATNLSVWLVTLPFDDKVVGSNGQVGVVTRGWADPQNHRSLTKSGNYDSKLPGTPLLPNKFVDLTFDLQPMDRIIPAGKRLALMIMASDQDFTLWPKAGTELSVDLKQTSLALPVVGGADSLKKILKN</sequence>
<comment type="catalytic activity">
    <reaction evidence="1">
        <text>Hydrolyzes Xaa-Pro-|- bonds to release unblocked, N-terminal dipeptides from substrates including Ala-Pro-|-p-nitroanilide and (sequentially) Tyr-Pro-|-Phe-Pro-|-Gly-Pro-|-Ile.</text>
        <dbReference type="EC" id="3.4.14.11"/>
    </reaction>
</comment>
<dbReference type="Gene3D" id="3.40.50.1820">
    <property type="entry name" value="alpha/beta hydrolase"/>
    <property type="match status" value="2"/>
</dbReference>
<evidence type="ECO:0000256" key="1">
    <source>
        <dbReference type="ARBA" id="ARBA00000123"/>
    </source>
</evidence>
<gene>
    <name evidence="11" type="ORF">KDM90_10950</name>
</gene>
<evidence type="ECO:0000256" key="4">
    <source>
        <dbReference type="ARBA" id="ARBA00022438"/>
    </source>
</evidence>
<name>A0A941E8B7_9BURK</name>
<dbReference type="InterPro" id="IPR008979">
    <property type="entry name" value="Galactose-bd-like_sf"/>
</dbReference>
<dbReference type="PRINTS" id="PR00923">
    <property type="entry name" value="LACTOPTASE"/>
</dbReference>
<evidence type="ECO:0000313" key="11">
    <source>
        <dbReference type="EMBL" id="MBR7800513.1"/>
    </source>
</evidence>
<protein>
    <recommendedName>
        <fullName evidence="3">Xaa-Pro dipeptidyl-peptidase</fullName>
        <ecNumber evidence="3">3.4.14.11</ecNumber>
    </recommendedName>
    <alternativeName>
        <fullName evidence="8">X-prolyl-dipeptidyl aminopeptidase</fullName>
    </alternativeName>
</protein>
<dbReference type="Pfam" id="PF08530">
    <property type="entry name" value="PepX_C"/>
    <property type="match status" value="1"/>
</dbReference>
<evidence type="ECO:0000256" key="7">
    <source>
        <dbReference type="ARBA" id="ARBA00022825"/>
    </source>
</evidence>
<dbReference type="PANTHER" id="PTHR43056">
    <property type="entry name" value="PEPTIDASE S9 PROLYL OLIGOPEPTIDASE"/>
    <property type="match status" value="1"/>
</dbReference>
<dbReference type="GO" id="GO:0008239">
    <property type="term" value="F:dipeptidyl-peptidase activity"/>
    <property type="evidence" value="ECO:0007669"/>
    <property type="project" value="UniProtKB-EC"/>
</dbReference>